<evidence type="ECO:0000256" key="4">
    <source>
        <dbReference type="RuleBase" id="RU003788"/>
    </source>
</evidence>
<dbReference type="InterPro" id="IPR051018">
    <property type="entry name" value="Bacteriophage_GH24"/>
</dbReference>
<keyword evidence="2 4" id="KW-0081">Bacteriolytic enzyme</keyword>
<comment type="catalytic activity">
    <reaction evidence="4">
        <text>Hydrolysis of (1-&gt;4)-beta-linkages between N-acetylmuramic acid and N-acetyl-D-glucosamine residues in a peptidoglycan and between N-acetyl-D-glucosamine residues in chitodextrins.</text>
        <dbReference type="EC" id="3.2.1.17"/>
    </reaction>
</comment>
<dbReference type="PANTHER" id="PTHR38107">
    <property type="match status" value="1"/>
</dbReference>
<comment type="similarity">
    <text evidence="4">Belongs to the glycosyl hydrolase 24 family.</text>
</comment>
<dbReference type="Proteomes" id="UP000592820">
    <property type="component" value="Unassembled WGS sequence"/>
</dbReference>
<dbReference type="Pfam" id="PF00959">
    <property type="entry name" value="Phage_lysozyme"/>
    <property type="match status" value="1"/>
</dbReference>
<dbReference type="SUPFAM" id="SSF53955">
    <property type="entry name" value="Lysozyme-like"/>
    <property type="match status" value="1"/>
</dbReference>
<dbReference type="InterPro" id="IPR023347">
    <property type="entry name" value="Lysozyme_dom_sf"/>
</dbReference>
<dbReference type="EMBL" id="JACHDE010000006">
    <property type="protein sequence ID" value="MBB5401845.1"/>
    <property type="molecule type" value="Genomic_DNA"/>
</dbReference>
<keyword evidence="3" id="KW-1035">Host cytoplasm</keyword>
<protein>
    <recommendedName>
        <fullName evidence="4">Lysozyme</fullName>
        <ecNumber evidence="4">3.2.1.17</ecNumber>
    </recommendedName>
</protein>
<dbReference type="PANTHER" id="PTHR38107:SF3">
    <property type="entry name" value="LYSOZYME RRRD-RELATED"/>
    <property type="match status" value="1"/>
</dbReference>
<dbReference type="AlphaFoldDB" id="A0A7W8L835"/>
<dbReference type="GO" id="GO:0042742">
    <property type="term" value="P:defense response to bacterium"/>
    <property type="evidence" value="ECO:0007669"/>
    <property type="project" value="UniProtKB-KW"/>
</dbReference>
<dbReference type="GO" id="GO:0031640">
    <property type="term" value="P:killing of cells of another organism"/>
    <property type="evidence" value="ECO:0007669"/>
    <property type="project" value="UniProtKB-KW"/>
</dbReference>
<keyword evidence="1 4" id="KW-0929">Antimicrobial</keyword>
<dbReference type="InterPro" id="IPR023346">
    <property type="entry name" value="Lysozyme-like_dom_sf"/>
</dbReference>
<evidence type="ECO:0000313" key="5">
    <source>
        <dbReference type="EMBL" id="MBB5401845.1"/>
    </source>
</evidence>
<dbReference type="Gene3D" id="1.10.530.40">
    <property type="match status" value="1"/>
</dbReference>
<organism evidence="5 6">
    <name type="scientific">Paraburkholderia youngii</name>
    <dbReference type="NCBI Taxonomy" id="2782701"/>
    <lineage>
        <taxon>Bacteria</taxon>
        <taxon>Pseudomonadati</taxon>
        <taxon>Pseudomonadota</taxon>
        <taxon>Betaproteobacteria</taxon>
        <taxon>Burkholderiales</taxon>
        <taxon>Burkholderiaceae</taxon>
        <taxon>Paraburkholderia</taxon>
    </lineage>
</organism>
<evidence type="ECO:0000256" key="2">
    <source>
        <dbReference type="ARBA" id="ARBA00022638"/>
    </source>
</evidence>
<dbReference type="GO" id="GO:0003796">
    <property type="term" value="F:lysozyme activity"/>
    <property type="evidence" value="ECO:0007669"/>
    <property type="project" value="UniProtKB-EC"/>
</dbReference>
<reference evidence="5 6" key="1">
    <citation type="submission" date="2020-08" db="EMBL/GenBank/DDBJ databases">
        <title>Genomic Encyclopedia of Type Strains, Phase IV (KMG-V): Genome sequencing to study the core and pangenomes of soil and plant-associated prokaryotes.</title>
        <authorList>
            <person name="Whitman W."/>
        </authorList>
    </citation>
    <scope>NUCLEOTIDE SEQUENCE [LARGE SCALE GENOMIC DNA]</scope>
    <source>
        <strain evidence="5 6">JPY162</strain>
    </source>
</reference>
<accession>A0A7W8L835</accession>
<gene>
    <name evidence="5" type="ORF">HDG41_003928</name>
</gene>
<dbReference type="CDD" id="cd00737">
    <property type="entry name" value="lyz_endolysin_autolysin"/>
    <property type="match status" value="1"/>
</dbReference>
<dbReference type="GO" id="GO:0009253">
    <property type="term" value="P:peptidoglycan catabolic process"/>
    <property type="evidence" value="ECO:0007669"/>
    <property type="project" value="InterPro"/>
</dbReference>
<dbReference type="GO" id="GO:0016998">
    <property type="term" value="P:cell wall macromolecule catabolic process"/>
    <property type="evidence" value="ECO:0007669"/>
    <property type="project" value="InterPro"/>
</dbReference>
<sequence length="187" mass="20894">MADPLHECVTNTNANSNVNVYVTRYCKPWKLSAGGIEFLKGWEKFSAVIYDKDGSGKGNATIGYGHLVHMGPISGAVSEKPFLNGIAEADADKMLRADVEKAERIVNNSIKVPLHQYEYDALVCFIYNLQGHGANLLDFVNTGDYDKVGDKMRTYSHDHQGRLVKGLLRRRHREAEMFEAGIYDSSH</sequence>
<dbReference type="InterPro" id="IPR002196">
    <property type="entry name" value="Glyco_hydro_24"/>
</dbReference>
<evidence type="ECO:0000256" key="3">
    <source>
        <dbReference type="ARBA" id="ARBA00023200"/>
    </source>
</evidence>
<evidence type="ECO:0000256" key="1">
    <source>
        <dbReference type="ARBA" id="ARBA00022529"/>
    </source>
</evidence>
<dbReference type="InterPro" id="IPR033907">
    <property type="entry name" value="Endolysin_autolysin"/>
</dbReference>
<dbReference type="EC" id="3.2.1.17" evidence="4"/>
<name>A0A7W8L835_9BURK</name>
<comment type="caution">
    <text evidence="5">The sequence shown here is derived from an EMBL/GenBank/DDBJ whole genome shotgun (WGS) entry which is preliminary data.</text>
</comment>
<dbReference type="RefSeq" id="WP_176120547.1">
    <property type="nucleotide sequence ID" value="NZ_JACHDE010000006.1"/>
</dbReference>
<keyword evidence="4 5" id="KW-0326">Glycosidase</keyword>
<evidence type="ECO:0000313" key="6">
    <source>
        <dbReference type="Proteomes" id="UP000592820"/>
    </source>
</evidence>
<proteinExistence type="inferred from homology"/>
<keyword evidence="4 5" id="KW-0378">Hydrolase</keyword>